<sequence length="128" mass="12844">MPTALTTTATVIVWVIAVGIMLIGARFQFTPRAATDFGIPGTPAELPAFRAWASVKGNRDITLGLMLLIALLGASDHLTGWMTLAGALAAGADALAVRFSGGPAAAYLGVHGATSAVSVAAGVVLLLS</sequence>
<accession>A0ABD5EB51</accession>
<gene>
    <name evidence="2" type="ORF">RM574_22550</name>
</gene>
<proteinExistence type="predicted"/>
<dbReference type="Proteomes" id="UP001183607">
    <property type="component" value="Unassembled WGS sequence"/>
</dbReference>
<reference evidence="3" key="1">
    <citation type="submission" date="2023-07" db="EMBL/GenBank/DDBJ databases">
        <title>30 novel species of actinomycetes from the DSMZ collection.</title>
        <authorList>
            <person name="Nouioui I."/>
        </authorList>
    </citation>
    <scope>NUCLEOTIDE SEQUENCE [LARGE SCALE GENOMIC DNA]</scope>
    <source>
        <strain evidence="3">DSM 41982</strain>
    </source>
</reference>
<dbReference type="EMBL" id="JAVRER010000041">
    <property type="protein sequence ID" value="MDT0418271.1"/>
    <property type="molecule type" value="Genomic_DNA"/>
</dbReference>
<keyword evidence="1" id="KW-0472">Membrane</keyword>
<organism evidence="2 3">
    <name type="scientific">Streptomyces evansiae</name>
    <dbReference type="NCBI Taxonomy" id="3075535"/>
    <lineage>
        <taxon>Bacteria</taxon>
        <taxon>Bacillati</taxon>
        <taxon>Actinomycetota</taxon>
        <taxon>Actinomycetes</taxon>
        <taxon>Kitasatosporales</taxon>
        <taxon>Streptomycetaceae</taxon>
        <taxon>Streptomyces</taxon>
    </lineage>
</organism>
<protein>
    <submittedName>
        <fullName evidence="2">DUF4267 domain-containing protein</fullName>
    </submittedName>
</protein>
<evidence type="ECO:0000313" key="3">
    <source>
        <dbReference type="Proteomes" id="UP001183607"/>
    </source>
</evidence>
<comment type="caution">
    <text evidence="2">The sequence shown here is derived from an EMBL/GenBank/DDBJ whole genome shotgun (WGS) entry which is preliminary data.</text>
</comment>
<dbReference type="AlphaFoldDB" id="A0ABD5EB51"/>
<keyword evidence="1" id="KW-1133">Transmembrane helix</keyword>
<dbReference type="Pfam" id="PF14087">
    <property type="entry name" value="DUF4267"/>
    <property type="match status" value="1"/>
</dbReference>
<evidence type="ECO:0000313" key="2">
    <source>
        <dbReference type="EMBL" id="MDT0418271.1"/>
    </source>
</evidence>
<feature type="transmembrane region" description="Helical" evidence="1">
    <location>
        <begin position="63"/>
        <end position="84"/>
    </location>
</feature>
<dbReference type="RefSeq" id="WP_007826593.1">
    <property type="nucleotide sequence ID" value="NZ_JAVRER010000041.1"/>
</dbReference>
<evidence type="ECO:0000256" key="1">
    <source>
        <dbReference type="SAM" id="Phobius"/>
    </source>
</evidence>
<dbReference type="InterPro" id="IPR025363">
    <property type="entry name" value="DUF4267"/>
</dbReference>
<name>A0ABD5EB51_9ACTN</name>
<feature type="transmembrane region" description="Helical" evidence="1">
    <location>
        <begin position="6"/>
        <end position="25"/>
    </location>
</feature>
<feature type="transmembrane region" description="Helical" evidence="1">
    <location>
        <begin position="104"/>
        <end position="127"/>
    </location>
</feature>
<keyword evidence="1" id="KW-0812">Transmembrane</keyword>